<dbReference type="EMBL" id="JBEDUW010000007">
    <property type="protein sequence ID" value="KAK9914224.1"/>
    <property type="molecule type" value="Genomic_DNA"/>
</dbReference>
<dbReference type="AlphaFoldDB" id="A0AAW1W4F3"/>
<protein>
    <submittedName>
        <fullName evidence="2">Uncharacterized protein</fullName>
    </submittedName>
</protein>
<feature type="region of interest" description="Disordered" evidence="1">
    <location>
        <begin position="46"/>
        <end position="78"/>
    </location>
</feature>
<accession>A0AAW1W4F3</accession>
<evidence type="ECO:0000256" key="1">
    <source>
        <dbReference type="SAM" id="MobiDB-lite"/>
    </source>
</evidence>
<comment type="caution">
    <text evidence="2">The sequence shown here is derived from an EMBL/GenBank/DDBJ whole genome shotgun (WGS) entry which is preliminary data.</text>
</comment>
<sequence length="126" mass="14358">MESRVPSSWTNEKHVQFLNTMEASFVCSMIENKGRLARLDRYMPDTSDSTLDLNKTKKTKKHNTPGPVRKMDGGAVRRTRRLPSQPIITSHQLDQVVPQFEIAIVGERRLYELASQKYQNKNVAGG</sequence>
<reference evidence="2 3" key="1">
    <citation type="journal article" date="2023" name="G3 (Bethesda)">
        <title>A chromosome-length genome assembly and annotation of blackberry (Rubus argutus, cv. 'Hillquist').</title>
        <authorList>
            <person name="Bruna T."/>
            <person name="Aryal R."/>
            <person name="Dudchenko O."/>
            <person name="Sargent D.J."/>
            <person name="Mead D."/>
            <person name="Buti M."/>
            <person name="Cavallini A."/>
            <person name="Hytonen T."/>
            <person name="Andres J."/>
            <person name="Pham M."/>
            <person name="Weisz D."/>
            <person name="Mascagni F."/>
            <person name="Usai G."/>
            <person name="Natali L."/>
            <person name="Bassil N."/>
            <person name="Fernandez G.E."/>
            <person name="Lomsadze A."/>
            <person name="Armour M."/>
            <person name="Olukolu B."/>
            <person name="Poorten T."/>
            <person name="Britton C."/>
            <person name="Davik J."/>
            <person name="Ashrafi H."/>
            <person name="Aiden E.L."/>
            <person name="Borodovsky M."/>
            <person name="Worthington M."/>
        </authorList>
    </citation>
    <scope>NUCLEOTIDE SEQUENCE [LARGE SCALE GENOMIC DNA]</scope>
    <source>
        <strain evidence="2">PI 553951</strain>
    </source>
</reference>
<dbReference type="Proteomes" id="UP001457282">
    <property type="component" value="Unassembled WGS sequence"/>
</dbReference>
<evidence type="ECO:0000313" key="3">
    <source>
        <dbReference type="Proteomes" id="UP001457282"/>
    </source>
</evidence>
<proteinExistence type="predicted"/>
<name>A0AAW1W4F3_RUBAR</name>
<keyword evidence="3" id="KW-1185">Reference proteome</keyword>
<evidence type="ECO:0000313" key="2">
    <source>
        <dbReference type="EMBL" id="KAK9914224.1"/>
    </source>
</evidence>
<organism evidence="2 3">
    <name type="scientific">Rubus argutus</name>
    <name type="common">Southern blackberry</name>
    <dbReference type="NCBI Taxonomy" id="59490"/>
    <lineage>
        <taxon>Eukaryota</taxon>
        <taxon>Viridiplantae</taxon>
        <taxon>Streptophyta</taxon>
        <taxon>Embryophyta</taxon>
        <taxon>Tracheophyta</taxon>
        <taxon>Spermatophyta</taxon>
        <taxon>Magnoliopsida</taxon>
        <taxon>eudicotyledons</taxon>
        <taxon>Gunneridae</taxon>
        <taxon>Pentapetalae</taxon>
        <taxon>rosids</taxon>
        <taxon>fabids</taxon>
        <taxon>Rosales</taxon>
        <taxon>Rosaceae</taxon>
        <taxon>Rosoideae</taxon>
        <taxon>Rosoideae incertae sedis</taxon>
        <taxon>Rubus</taxon>
    </lineage>
</organism>
<gene>
    <name evidence="2" type="ORF">M0R45_038015</name>
</gene>